<evidence type="ECO:0000313" key="3">
    <source>
        <dbReference type="Proteomes" id="UP001066276"/>
    </source>
</evidence>
<dbReference type="Proteomes" id="UP001066276">
    <property type="component" value="Chromosome 6"/>
</dbReference>
<feature type="compositionally biased region" description="Basic residues" evidence="1">
    <location>
        <begin position="1"/>
        <end position="15"/>
    </location>
</feature>
<protein>
    <submittedName>
        <fullName evidence="2">Uncharacterized protein</fullName>
    </submittedName>
</protein>
<keyword evidence="3" id="KW-1185">Reference proteome</keyword>
<reference evidence="2" key="1">
    <citation type="journal article" date="2022" name="bioRxiv">
        <title>Sequencing and chromosome-scale assembly of the giantPleurodeles waltlgenome.</title>
        <authorList>
            <person name="Brown T."/>
            <person name="Elewa A."/>
            <person name="Iarovenko S."/>
            <person name="Subramanian E."/>
            <person name="Araus A.J."/>
            <person name="Petzold A."/>
            <person name="Susuki M."/>
            <person name="Suzuki K.-i.T."/>
            <person name="Hayashi T."/>
            <person name="Toyoda A."/>
            <person name="Oliveira C."/>
            <person name="Osipova E."/>
            <person name="Leigh N.D."/>
            <person name="Simon A."/>
            <person name="Yun M.H."/>
        </authorList>
    </citation>
    <scope>NUCLEOTIDE SEQUENCE</scope>
    <source>
        <strain evidence="2">20211129_DDA</strain>
        <tissue evidence="2">Liver</tissue>
    </source>
</reference>
<comment type="caution">
    <text evidence="2">The sequence shown here is derived from an EMBL/GenBank/DDBJ whole genome shotgun (WGS) entry which is preliminary data.</text>
</comment>
<proteinExistence type="predicted"/>
<feature type="region of interest" description="Disordered" evidence="1">
    <location>
        <begin position="1"/>
        <end position="41"/>
    </location>
</feature>
<gene>
    <name evidence="2" type="ORF">NDU88_005182</name>
</gene>
<dbReference type="AlphaFoldDB" id="A0AAV7QDZ1"/>
<name>A0AAV7QDZ1_PLEWA</name>
<evidence type="ECO:0000313" key="2">
    <source>
        <dbReference type="EMBL" id="KAJ1138801.1"/>
    </source>
</evidence>
<dbReference type="EMBL" id="JANPWB010000010">
    <property type="protein sequence ID" value="KAJ1138801.1"/>
    <property type="molecule type" value="Genomic_DNA"/>
</dbReference>
<sequence>MRKPRWRLPLRRRGRQTSVRRGGTGETSNTPGAACDRARGAPSGIAVLKNAATATERRKEPKRNRYANCDGMAEDLGRRGSWECRGCPIRVGAPTRGV</sequence>
<accession>A0AAV7QDZ1</accession>
<evidence type="ECO:0000256" key="1">
    <source>
        <dbReference type="SAM" id="MobiDB-lite"/>
    </source>
</evidence>
<organism evidence="2 3">
    <name type="scientific">Pleurodeles waltl</name>
    <name type="common">Iberian ribbed newt</name>
    <dbReference type="NCBI Taxonomy" id="8319"/>
    <lineage>
        <taxon>Eukaryota</taxon>
        <taxon>Metazoa</taxon>
        <taxon>Chordata</taxon>
        <taxon>Craniata</taxon>
        <taxon>Vertebrata</taxon>
        <taxon>Euteleostomi</taxon>
        <taxon>Amphibia</taxon>
        <taxon>Batrachia</taxon>
        <taxon>Caudata</taxon>
        <taxon>Salamandroidea</taxon>
        <taxon>Salamandridae</taxon>
        <taxon>Pleurodelinae</taxon>
        <taxon>Pleurodeles</taxon>
    </lineage>
</organism>